<evidence type="ECO:0000313" key="3">
    <source>
        <dbReference type="EMBL" id="QIM53344.1"/>
    </source>
</evidence>
<feature type="transmembrane region" description="Helical" evidence="1">
    <location>
        <begin position="91"/>
        <end position="112"/>
    </location>
</feature>
<feature type="transmembrane region" description="Helical" evidence="1">
    <location>
        <begin position="6"/>
        <end position="28"/>
    </location>
</feature>
<keyword evidence="4" id="KW-1185">Reference proteome</keyword>
<feature type="transmembrane region" description="Helical" evidence="1">
    <location>
        <begin position="48"/>
        <end position="71"/>
    </location>
</feature>
<dbReference type="EMBL" id="CP049989">
    <property type="protein sequence ID" value="QIM53344.1"/>
    <property type="molecule type" value="Genomic_DNA"/>
</dbReference>
<reference evidence="3 4" key="1">
    <citation type="submission" date="2020-03" db="EMBL/GenBank/DDBJ databases">
        <title>Hydrogenophaga sp. nov. isolated from cyanobacterial mat.</title>
        <authorList>
            <person name="Thorat V."/>
            <person name="Kirdat K."/>
            <person name="Tiwarekar B."/>
            <person name="Costa E.D."/>
            <person name="Yadav A."/>
        </authorList>
    </citation>
    <scope>NUCLEOTIDE SEQUENCE [LARGE SCALE GENOMIC DNA]</scope>
    <source>
        <strain evidence="3 4">BA0156</strain>
    </source>
</reference>
<protein>
    <recommendedName>
        <fullName evidence="2">Copper resistance protein D domain-containing protein</fullName>
    </recommendedName>
</protein>
<keyword evidence="1" id="KW-1133">Transmembrane helix</keyword>
<name>A0A6G8IJH5_9BURK</name>
<dbReference type="Pfam" id="PF05425">
    <property type="entry name" value="CopD"/>
    <property type="match status" value="1"/>
</dbReference>
<dbReference type="RefSeq" id="WP_166228319.1">
    <property type="nucleotide sequence ID" value="NZ_CP049989.1"/>
</dbReference>
<accession>A0A6G8IJH5</accession>
<dbReference type="InterPro" id="IPR008457">
    <property type="entry name" value="Cu-R_CopD_dom"/>
</dbReference>
<sequence length="157" mass="16951">MIDSLLKLVHVLAVVLWVGGMLFAHFCLRPSLGVLPGPEQRLRLVHAVLGRFFQAVLVAAPLVLVTGLWMIGRVAKASVQAGVPFHMPLHWTVMATLGLVMMAIFGHIRFALYKRLSRAVAAGDWAAGAAAQAKVRTWVFVNLLIGLAIVVVTLLLG</sequence>
<keyword evidence="1" id="KW-0812">Transmembrane</keyword>
<feature type="transmembrane region" description="Helical" evidence="1">
    <location>
        <begin position="138"/>
        <end position="156"/>
    </location>
</feature>
<feature type="domain" description="Copper resistance protein D" evidence="2">
    <location>
        <begin position="47"/>
        <end position="156"/>
    </location>
</feature>
<evidence type="ECO:0000259" key="2">
    <source>
        <dbReference type="Pfam" id="PF05425"/>
    </source>
</evidence>
<evidence type="ECO:0000313" key="4">
    <source>
        <dbReference type="Proteomes" id="UP000503162"/>
    </source>
</evidence>
<keyword evidence="1" id="KW-0472">Membrane</keyword>
<dbReference type="KEGG" id="hcz:G9Q37_14870"/>
<dbReference type="AlphaFoldDB" id="A0A6G8IJH5"/>
<organism evidence="3 4">
    <name type="scientific">Hydrogenophaga crocea</name>
    <dbReference type="NCBI Taxonomy" id="2716225"/>
    <lineage>
        <taxon>Bacteria</taxon>
        <taxon>Pseudomonadati</taxon>
        <taxon>Pseudomonadota</taxon>
        <taxon>Betaproteobacteria</taxon>
        <taxon>Burkholderiales</taxon>
        <taxon>Comamonadaceae</taxon>
        <taxon>Hydrogenophaga</taxon>
    </lineage>
</organism>
<dbReference type="Proteomes" id="UP000503162">
    <property type="component" value="Chromosome"/>
</dbReference>
<proteinExistence type="predicted"/>
<evidence type="ECO:0000256" key="1">
    <source>
        <dbReference type="SAM" id="Phobius"/>
    </source>
</evidence>
<dbReference type="GO" id="GO:0016020">
    <property type="term" value="C:membrane"/>
    <property type="evidence" value="ECO:0007669"/>
    <property type="project" value="InterPro"/>
</dbReference>
<gene>
    <name evidence="3" type="ORF">G9Q37_14870</name>
</gene>